<proteinExistence type="predicted"/>
<comment type="caution">
    <text evidence="2">The sequence shown here is derived from an EMBL/GenBank/DDBJ whole genome shotgun (WGS) entry which is preliminary data.</text>
</comment>
<dbReference type="Proteomes" id="UP000825729">
    <property type="component" value="Unassembled WGS sequence"/>
</dbReference>
<sequence>MIRLPISQIGQSGRTFGVWQAELLAGNLSVTKMQTPSSPASASPFPVLLRDCIEESLRYVLSSFVEDKLGTTELGLSKQYCSQLLRDEGDNHLDSKDAADTSGVAFYPLYKRVASTLSGCIVSGNSLRASHKIESTQETELIEQQENEWNRLISDKGLALALKAVEFELHVQEPFFTQLREGLKTVEGRCAVGNYNRIAQGDLLLLNKCLLLEVQCVGHYSSFSELLKTEGLAKVLPGIETVDEGIQVYRNFYTEEKEKTNGVRGISVSRLADQPYMHVSSILAGLGYSGMASTVGLVQTAGTVLNALPPSRSALLSSFIVPYQQNVKGSTLTNGARALSKHVSRSSNCWWGGFFGNDHDKNQIALKVTSHLITNCCWMNVHITQPHGPVFEVRVGEGYGARWSQDGSKFIGFLEPYTQDGYCKGWKN</sequence>
<dbReference type="InterPro" id="IPR007374">
    <property type="entry name" value="ASCH_domain"/>
</dbReference>
<accession>A0AAV7E7Q8</accession>
<dbReference type="Pfam" id="PF04266">
    <property type="entry name" value="ASCH"/>
    <property type="match status" value="1"/>
</dbReference>
<keyword evidence="3" id="KW-1185">Reference proteome</keyword>
<name>A0AAV7E7Q8_ARIFI</name>
<dbReference type="EMBL" id="JAINDJ010000006">
    <property type="protein sequence ID" value="KAG9444659.1"/>
    <property type="molecule type" value="Genomic_DNA"/>
</dbReference>
<dbReference type="PANTHER" id="PTHR34204:SF2">
    <property type="entry name" value="RNA-BINDING ASCH DOMAIN PROTEIN"/>
    <property type="match status" value="1"/>
</dbReference>
<evidence type="ECO:0000313" key="2">
    <source>
        <dbReference type="EMBL" id="KAG9444659.1"/>
    </source>
</evidence>
<organism evidence="2 3">
    <name type="scientific">Aristolochia fimbriata</name>
    <name type="common">White veined hardy Dutchman's pipe vine</name>
    <dbReference type="NCBI Taxonomy" id="158543"/>
    <lineage>
        <taxon>Eukaryota</taxon>
        <taxon>Viridiplantae</taxon>
        <taxon>Streptophyta</taxon>
        <taxon>Embryophyta</taxon>
        <taxon>Tracheophyta</taxon>
        <taxon>Spermatophyta</taxon>
        <taxon>Magnoliopsida</taxon>
        <taxon>Magnoliidae</taxon>
        <taxon>Piperales</taxon>
        <taxon>Aristolochiaceae</taxon>
        <taxon>Aristolochia</taxon>
    </lineage>
</organism>
<protein>
    <recommendedName>
        <fullName evidence="1">ASCH domain-containing protein</fullName>
    </recommendedName>
</protein>
<gene>
    <name evidence="2" type="ORF">H6P81_015999</name>
</gene>
<dbReference type="PANTHER" id="PTHR34204">
    <property type="entry name" value="RNA-BINDING ASCH DOMAIN PROTEIN"/>
    <property type="match status" value="1"/>
</dbReference>
<feature type="domain" description="ASCH" evidence="1">
    <location>
        <begin position="169"/>
        <end position="263"/>
    </location>
</feature>
<evidence type="ECO:0000313" key="3">
    <source>
        <dbReference type="Proteomes" id="UP000825729"/>
    </source>
</evidence>
<dbReference type="AlphaFoldDB" id="A0AAV7E7Q8"/>
<evidence type="ECO:0000259" key="1">
    <source>
        <dbReference type="Pfam" id="PF04266"/>
    </source>
</evidence>
<dbReference type="Gene3D" id="2.30.130.30">
    <property type="entry name" value="Hypothetical protein"/>
    <property type="match status" value="1"/>
</dbReference>
<dbReference type="InterPro" id="IPR015947">
    <property type="entry name" value="PUA-like_sf"/>
</dbReference>
<dbReference type="SUPFAM" id="SSF88697">
    <property type="entry name" value="PUA domain-like"/>
    <property type="match status" value="1"/>
</dbReference>
<reference evidence="2 3" key="1">
    <citation type="submission" date="2021-07" db="EMBL/GenBank/DDBJ databases">
        <title>The Aristolochia fimbriata genome: insights into angiosperm evolution, floral development and chemical biosynthesis.</title>
        <authorList>
            <person name="Jiao Y."/>
        </authorList>
    </citation>
    <scope>NUCLEOTIDE SEQUENCE [LARGE SCALE GENOMIC DNA]</scope>
    <source>
        <strain evidence="2">IBCAS-2021</strain>
        <tissue evidence="2">Leaf</tissue>
    </source>
</reference>